<dbReference type="KEGG" id="bpip:BPP43_01790"/>
<evidence type="ECO:0000256" key="5">
    <source>
        <dbReference type="ARBA" id="ARBA00022605"/>
    </source>
</evidence>
<keyword evidence="10 12" id="KW-0067">ATP-binding</keyword>
<dbReference type="InterPro" id="IPR006203">
    <property type="entry name" value="GHMP_knse_ATP-bd_CS"/>
</dbReference>
<dbReference type="GO" id="GO:0005737">
    <property type="term" value="C:cytoplasm"/>
    <property type="evidence" value="ECO:0007669"/>
    <property type="project" value="UniProtKB-SubCell"/>
</dbReference>
<evidence type="ECO:0000256" key="7">
    <source>
        <dbReference type="ARBA" id="ARBA00022697"/>
    </source>
</evidence>
<organism evidence="15 16">
    <name type="scientific">Brachyspira pilosicoli P43/6/78</name>
    <dbReference type="NCBI Taxonomy" id="1042417"/>
    <lineage>
        <taxon>Bacteria</taxon>
        <taxon>Pseudomonadati</taxon>
        <taxon>Spirochaetota</taxon>
        <taxon>Spirochaetia</taxon>
        <taxon>Brachyspirales</taxon>
        <taxon>Brachyspiraceae</taxon>
        <taxon>Brachyspira</taxon>
    </lineage>
</organism>
<dbReference type="SUPFAM" id="SSF55060">
    <property type="entry name" value="GHMP Kinase, C-terminal domain"/>
    <property type="match status" value="1"/>
</dbReference>
<dbReference type="Proteomes" id="UP000010793">
    <property type="component" value="Chromosome"/>
</dbReference>
<reference evidence="15 16" key="1">
    <citation type="journal article" date="2013" name="Genome Announc.">
        <title>Complete Genome Sequence of the Porcine Strain Brachyspira pilosicoli P43/6/78(T.).</title>
        <authorList>
            <person name="Lin C."/>
            <person name="den Bakker H.C."/>
            <person name="Suzuki H."/>
            <person name="Lefebure T."/>
            <person name="Ponnala L."/>
            <person name="Sun Q."/>
            <person name="Stanhope M.J."/>
            <person name="Wiedmann M."/>
            <person name="Duhamel G.E."/>
        </authorList>
    </citation>
    <scope>NUCLEOTIDE SEQUENCE [LARGE SCALE GENOMIC DNA]</scope>
    <source>
        <strain evidence="15 16">P43/6/78</strain>
    </source>
</reference>
<dbReference type="EC" id="2.7.1.39" evidence="3 12"/>
<evidence type="ECO:0000259" key="13">
    <source>
        <dbReference type="Pfam" id="PF00288"/>
    </source>
</evidence>
<keyword evidence="16" id="KW-1185">Reference proteome</keyword>
<name>A0A3B6VIE4_BRAPL</name>
<dbReference type="Pfam" id="PF08544">
    <property type="entry name" value="GHMP_kinases_C"/>
    <property type="match status" value="1"/>
</dbReference>
<dbReference type="InterPro" id="IPR036554">
    <property type="entry name" value="GHMP_kinase_C_sf"/>
</dbReference>
<feature type="binding site" evidence="12">
    <location>
        <begin position="103"/>
        <end position="113"/>
    </location>
    <ligand>
        <name>ATP</name>
        <dbReference type="ChEBI" id="CHEBI:30616"/>
    </ligand>
</feature>
<keyword evidence="5 12" id="KW-0028">Amino-acid biosynthesis</keyword>
<dbReference type="GO" id="GO:0009088">
    <property type="term" value="P:threonine biosynthetic process"/>
    <property type="evidence" value="ECO:0007669"/>
    <property type="project" value="UniProtKB-UniRule"/>
</dbReference>
<dbReference type="GO" id="GO:0005524">
    <property type="term" value="F:ATP binding"/>
    <property type="evidence" value="ECO:0007669"/>
    <property type="project" value="UniProtKB-UniRule"/>
</dbReference>
<keyword evidence="7 12" id="KW-0791">Threonine biosynthesis</keyword>
<evidence type="ECO:0000256" key="12">
    <source>
        <dbReference type="HAMAP-Rule" id="MF_00384"/>
    </source>
</evidence>
<dbReference type="InterPro" id="IPR013750">
    <property type="entry name" value="GHMP_kinase_C_dom"/>
</dbReference>
<dbReference type="NCBIfam" id="NF002288">
    <property type="entry name" value="PRK01212.1-4"/>
    <property type="match status" value="1"/>
</dbReference>
<feature type="domain" description="GHMP kinase N-terminal" evidence="13">
    <location>
        <begin position="73"/>
        <end position="157"/>
    </location>
</feature>
<evidence type="ECO:0000256" key="6">
    <source>
        <dbReference type="ARBA" id="ARBA00022679"/>
    </source>
</evidence>
<keyword evidence="9 12" id="KW-0418">Kinase</keyword>
<dbReference type="Gene3D" id="3.30.230.10">
    <property type="match status" value="1"/>
</dbReference>
<comment type="similarity">
    <text evidence="2 12">Belongs to the GHMP kinase family. Homoserine kinase subfamily.</text>
</comment>
<evidence type="ECO:0000313" key="16">
    <source>
        <dbReference type="Proteomes" id="UP000010793"/>
    </source>
</evidence>
<dbReference type="InterPro" id="IPR020568">
    <property type="entry name" value="Ribosomal_Su5_D2-typ_SF"/>
</dbReference>
<accession>A0A3B6VIE4</accession>
<gene>
    <name evidence="12" type="primary">thrB</name>
    <name evidence="15" type="ORF">BPP43_01790</name>
</gene>
<comment type="subcellular location">
    <subcellularLocation>
        <location evidence="12">Cytoplasm</location>
    </subcellularLocation>
</comment>
<proteinExistence type="inferred from homology"/>
<dbReference type="EMBL" id="CP002873">
    <property type="protein sequence ID" value="AGA65690.1"/>
    <property type="molecule type" value="Genomic_DNA"/>
</dbReference>
<evidence type="ECO:0000256" key="3">
    <source>
        <dbReference type="ARBA" id="ARBA00012078"/>
    </source>
</evidence>
<dbReference type="SUPFAM" id="SSF54211">
    <property type="entry name" value="Ribosomal protein S5 domain 2-like"/>
    <property type="match status" value="1"/>
</dbReference>
<evidence type="ECO:0000256" key="8">
    <source>
        <dbReference type="ARBA" id="ARBA00022741"/>
    </source>
</evidence>
<comment type="pathway">
    <text evidence="1 12">Amino-acid biosynthesis; L-threonine biosynthesis; L-threonine from L-aspartate: step 4/5.</text>
</comment>
<evidence type="ECO:0000256" key="1">
    <source>
        <dbReference type="ARBA" id="ARBA00005015"/>
    </source>
</evidence>
<sequence length="319" mass="34909">MNNKKNNNKISKNKKLVTFKIPATSANIGSGFDSVGLALDLYNEIHIYENENSKKIEFEIIGEGENEISKDNNMILDAMKLVYKKLKAKPEKGYIIKCINRIPLSRGLGSSSAAIIGGLLSANYILGNKLSLENDILNMAVQLEGHPDNVSPAILGGIISGVVRKNEDFKYVKINTPKNLKAIVAIPNFHLSTEKARNALPKEISFKDAIFNISRAALLTSALSSNKLDLLEVATDDKLHQDYRAKFIPGLKELFKEAKKAGAYSVTISGAGSSILALVKNDENIIKKVSNAMKESFAKKKIESEIKVLNIPNKGIVVI</sequence>
<evidence type="ECO:0000256" key="2">
    <source>
        <dbReference type="ARBA" id="ARBA00007370"/>
    </source>
</evidence>
<dbReference type="InterPro" id="IPR014721">
    <property type="entry name" value="Ribsml_uS5_D2-typ_fold_subgr"/>
</dbReference>
<keyword evidence="8 12" id="KW-0547">Nucleotide-binding</keyword>
<dbReference type="PANTHER" id="PTHR20861:SF1">
    <property type="entry name" value="HOMOSERINE KINASE"/>
    <property type="match status" value="1"/>
</dbReference>
<dbReference type="PRINTS" id="PR00958">
    <property type="entry name" value="HOMSERKINASE"/>
</dbReference>
<evidence type="ECO:0000256" key="4">
    <source>
        <dbReference type="ARBA" id="ARBA00017858"/>
    </source>
</evidence>
<dbReference type="AlphaFoldDB" id="A0A3B6VIE4"/>
<dbReference type="PIRSF" id="PIRSF000676">
    <property type="entry name" value="Homoser_kin"/>
    <property type="match status" value="1"/>
</dbReference>
<dbReference type="UniPathway" id="UPA00050">
    <property type="reaction ID" value="UER00064"/>
</dbReference>
<comment type="function">
    <text evidence="12">Catalyzes the ATP-dependent phosphorylation of L-homoserine to L-homoserine phosphate.</text>
</comment>
<dbReference type="InterPro" id="IPR000870">
    <property type="entry name" value="Homoserine_kinase"/>
</dbReference>
<keyword evidence="6 12" id="KW-0808">Transferase</keyword>
<evidence type="ECO:0000256" key="10">
    <source>
        <dbReference type="ARBA" id="ARBA00022840"/>
    </source>
</evidence>
<protein>
    <recommendedName>
        <fullName evidence="4 12">Homoserine kinase</fullName>
        <shortName evidence="12">HK</shortName>
        <shortName evidence="12">HSK</shortName>
        <ecNumber evidence="3 12">2.7.1.39</ecNumber>
    </recommendedName>
</protein>
<dbReference type="GO" id="GO:0004413">
    <property type="term" value="F:homoserine kinase activity"/>
    <property type="evidence" value="ECO:0007669"/>
    <property type="project" value="UniProtKB-UniRule"/>
</dbReference>
<comment type="catalytic activity">
    <reaction evidence="11 12">
        <text>L-homoserine + ATP = O-phospho-L-homoserine + ADP + H(+)</text>
        <dbReference type="Rhea" id="RHEA:13985"/>
        <dbReference type="ChEBI" id="CHEBI:15378"/>
        <dbReference type="ChEBI" id="CHEBI:30616"/>
        <dbReference type="ChEBI" id="CHEBI:57476"/>
        <dbReference type="ChEBI" id="CHEBI:57590"/>
        <dbReference type="ChEBI" id="CHEBI:456216"/>
        <dbReference type="EC" id="2.7.1.39"/>
    </reaction>
</comment>
<feature type="domain" description="GHMP kinase C-terminal" evidence="14">
    <location>
        <begin position="236"/>
        <end position="295"/>
    </location>
</feature>
<dbReference type="HAMAP" id="MF_00384">
    <property type="entry name" value="Homoser_kinase"/>
    <property type="match status" value="1"/>
</dbReference>
<dbReference type="PROSITE" id="PS00627">
    <property type="entry name" value="GHMP_KINASES_ATP"/>
    <property type="match status" value="1"/>
</dbReference>
<dbReference type="InterPro" id="IPR006204">
    <property type="entry name" value="GHMP_kinase_N_dom"/>
</dbReference>
<dbReference type="Gene3D" id="3.30.70.890">
    <property type="entry name" value="GHMP kinase, C-terminal domain"/>
    <property type="match status" value="1"/>
</dbReference>
<dbReference type="NCBIfam" id="TIGR00191">
    <property type="entry name" value="thrB"/>
    <property type="match status" value="1"/>
</dbReference>
<evidence type="ECO:0000259" key="14">
    <source>
        <dbReference type="Pfam" id="PF08544"/>
    </source>
</evidence>
<dbReference type="RefSeq" id="WP_015273973.1">
    <property type="nucleotide sequence ID" value="NC_019908.1"/>
</dbReference>
<keyword evidence="12" id="KW-0963">Cytoplasm</keyword>
<evidence type="ECO:0000256" key="11">
    <source>
        <dbReference type="ARBA" id="ARBA00049375"/>
    </source>
</evidence>
<dbReference type="PANTHER" id="PTHR20861">
    <property type="entry name" value="HOMOSERINE/4-DIPHOSPHOCYTIDYL-2-C-METHYL-D-ERYTHRITOL KINASE"/>
    <property type="match status" value="1"/>
</dbReference>
<dbReference type="Pfam" id="PF00288">
    <property type="entry name" value="GHMP_kinases_N"/>
    <property type="match status" value="1"/>
</dbReference>
<evidence type="ECO:0000313" key="15">
    <source>
        <dbReference type="EMBL" id="AGA65690.1"/>
    </source>
</evidence>
<evidence type="ECO:0000256" key="9">
    <source>
        <dbReference type="ARBA" id="ARBA00022777"/>
    </source>
</evidence>